<organism evidence="1 2">
    <name type="scientific">Actinomyces capricornis</name>
    <dbReference type="NCBI Taxonomy" id="2755559"/>
    <lineage>
        <taxon>Bacteria</taxon>
        <taxon>Bacillati</taxon>
        <taxon>Actinomycetota</taxon>
        <taxon>Actinomycetes</taxon>
        <taxon>Actinomycetales</taxon>
        <taxon>Actinomycetaceae</taxon>
        <taxon>Actinomyces</taxon>
    </lineage>
</organism>
<evidence type="ECO:0000313" key="1">
    <source>
        <dbReference type="EMBL" id="BDA64545.1"/>
    </source>
</evidence>
<evidence type="ECO:0000313" key="2">
    <source>
        <dbReference type="Proteomes" id="UP000824496"/>
    </source>
</evidence>
<dbReference type="EMBL" id="AP025017">
    <property type="protein sequence ID" value="BDA64545.1"/>
    <property type="molecule type" value="Genomic_DNA"/>
</dbReference>
<sequence>MKRREFSKIAALTGAGLLVAPAAWASSNPGMWQELLLLGLP</sequence>
<dbReference type="RefSeq" id="WP_263421873.1">
    <property type="nucleotide sequence ID" value="NZ_AP025017.1"/>
</dbReference>
<reference evidence="1 2" key="1">
    <citation type="submission" date="2021-08" db="EMBL/GenBank/DDBJ databases">
        <title>Whole genome sequence of novel Actinomyces species strain MAS-1.</title>
        <authorList>
            <person name="Saito M."/>
            <person name="Kuwahara N."/>
            <person name="Takizawa T."/>
            <person name="Gotouda H."/>
            <person name="Ochiai T."/>
        </authorList>
    </citation>
    <scope>NUCLEOTIDE SEQUENCE [LARGE SCALE GENOMIC DNA]</scope>
    <source>
        <strain evidence="1 2">MAS-1</strain>
    </source>
</reference>
<dbReference type="Proteomes" id="UP000824496">
    <property type="component" value="Chromosome"/>
</dbReference>
<gene>
    <name evidence="1" type="ORF">MANAM107_13790</name>
</gene>
<name>A0ABM7UB94_9ACTO</name>
<accession>A0ABM7UB94</accession>
<proteinExistence type="predicted"/>
<keyword evidence="2" id="KW-1185">Reference proteome</keyword>
<protein>
    <submittedName>
        <fullName evidence="1">Uncharacterized protein</fullName>
    </submittedName>
</protein>